<protein>
    <submittedName>
        <fullName evidence="7">Uncharacterized protein</fullName>
    </submittedName>
</protein>
<feature type="transmembrane region" description="Helical" evidence="6">
    <location>
        <begin position="38"/>
        <end position="62"/>
    </location>
</feature>
<keyword evidence="5 6" id="KW-0472">Membrane</keyword>
<name>A0AAD7FCR6_9AGAR</name>
<evidence type="ECO:0000256" key="6">
    <source>
        <dbReference type="SAM" id="Phobius"/>
    </source>
</evidence>
<accession>A0AAD7FCR6</accession>
<feature type="transmembrane region" description="Helical" evidence="6">
    <location>
        <begin position="74"/>
        <end position="96"/>
    </location>
</feature>
<dbReference type="Proteomes" id="UP001221142">
    <property type="component" value="Unassembled WGS sequence"/>
</dbReference>
<gene>
    <name evidence="7" type="ORF">FB45DRAFT_1107035</name>
</gene>
<keyword evidence="8" id="KW-1185">Reference proteome</keyword>
<dbReference type="InterPro" id="IPR000109">
    <property type="entry name" value="POT_fam"/>
</dbReference>
<keyword evidence="3 6" id="KW-0812">Transmembrane</keyword>
<comment type="similarity">
    <text evidence="2">Belongs to the major facilitator superfamily. Proton-dependent oligopeptide transporter (POT/PTR) (TC 2.A.17) family.</text>
</comment>
<dbReference type="InterPro" id="IPR036259">
    <property type="entry name" value="MFS_trans_sf"/>
</dbReference>
<evidence type="ECO:0000313" key="7">
    <source>
        <dbReference type="EMBL" id="KAJ7616047.1"/>
    </source>
</evidence>
<keyword evidence="4 6" id="KW-1133">Transmembrane helix</keyword>
<feature type="transmembrane region" description="Helical" evidence="6">
    <location>
        <begin position="116"/>
        <end position="134"/>
    </location>
</feature>
<comment type="caution">
    <text evidence="7">The sequence shown here is derived from an EMBL/GenBank/DDBJ whole genome shotgun (WGS) entry which is preliminary data.</text>
</comment>
<dbReference type="AlphaFoldDB" id="A0AAD7FCR6"/>
<dbReference type="Gene3D" id="1.20.1250.20">
    <property type="entry name" value="MFS general substrate transporter like domains"/>
    <property type="match status" value="1"/>
</dbReference>
<dbReference type="EMBL" id="JARKIF010000023">
    <property type="protein sequence ID" value="KAJ7616047.1"/>
    <property type="molecule type" value="Genomic_DNA"/>
</dbReference>
<dbReference type="GO" id="GO:0022857">
    <property type="term" value="F:transmembrane transporter activity"/>
    <property type="evidence" value="ECO:0007669"/>
    <property type="project" value="InterPro"/>
</dbReference>
<organism evidence="7 8">
    <name type="scientific">Roridomyces roridus</name>
    <dbReference type="NCBI Taxonomy" id="1738132"/>
    <lineage>
        <taxon>Eukaryota</taxon>
        <taxon>Fungi</taxon>
        <taxon>Dikarya</taxon>
        <taxon>Basidiomycota</taxon>
        <taxon>Agaricomycotina</taxon>
        <taxon>Agaricomycetes</taxon>
        <taxon>Agaricomycetidae</taxon>
        <taxon>Agaricales</taxon>
        <taxon>Marasmiineae</taxon>
        <taxon>Mycenaceae</taxon>
        <taxon>Roridomyces</taxon>
    </lineage>
</organism>
<evidence type="ECO:0000313" key="8">
    <source>
        <dbReference type="Proteomes" id="UP001221142"/>
    </source>
</evidence>
<evidence type="ECO:0000256" key="1">
    <source>
        <dbReference type="ARBA" id="ARBA00004141"/>
    </source>
</evidence>
<reference evidence="7" key="1">
    <citation type="submission" date="2023-03" db="EMBL/GenBank/DDBJ databases">
        <title>Massive genome expansion in bonnet fungi (Mycena s.s.) driven by repeated elements and novel gene families across ecological guilds.</title>
        <authorList>
            <consortium name="Lawrence Berkeley National Laboratory"/>
            <person name="Harder C.B."/>
            <person name="Miyauchi S."/>
            <person name="Viragh M."/>
            <person name="Kuo A."/>
            <person name="Thoen E."/>
            <person name="Andreopoulos B."/>
            <person name="Lu D."/>
            <person name="Skrede I."/>
            <person name="Drula E."/>
            <person name="Henrissat B."/>
            <person name="Morin E."/>
            <person name="Kohler A."/>
            <person name="Barry K."/>
            <person name="LaButti K."/>
            <person name="Morin E."/>
            <person name="Salamov A."/>
            <person name="Lipzen A."/>
            <person name="Mereny Z."/>
            <person name="Hegedus B."/>
            <person name="Baldrian P."/>
            <person name="Stursova M."/>
            <person name="Weitz H."/>
            <person name="Taylor A."/>
            <person name="Grigoriev I.V."/>
            <person name="Nagy L.G."/>
            <person name="Martin F."/>
            <person name="Kauserud H."/>
        </authorList>
    </citation>
    <scope>NUCLEOTIDE SEQUENCE</scope>
    <source>
        <strain evidence="7">9284</strain>
    </source>
</reference>
<dbReference type="PANTHER" id="PTHR11654">
    <property type="entry name" value="OLIGOPEPTIDE TRANSPORTER-RELATED"/>
    <property type="match status" value="1"/>
</dbReference>
<comment type="subcellular location">
    <subcellularLocation>
        <location evidence="1">Membrane</location>
        <topology evidence="1">Multi-pass membrane protein</topology>
    </subcellularLocation>
</comment>
<evidence type="ECO:0000256" key="4">
    <source>
        <dbReference type="ARBA" id="ARBA00022989"/>
    </source>
</evidence>
<dbReference type="Pfam" id="PF00854">
    <property type="entry name" value="PTR2"/>
    <property type="match status" value="1"/>
</dbReference>
<dbReference type="GO" id="GO:0016020">
    <property type="term" value="C:membrane"/>
    <property type="evidence" value="ECO:0007669"/>
    <property type="project" value="UniProtKB-SubCell"/>
</dbReference>
<proteinExistence type="inferred from homology"/>
<evidence type="ECO:0000256" key="2">
    <source>
        <dbReference type="ARBA" id="ARBA00005982"/>
    </source>
</evidence>
<sequence length="159" mass="17400">MIWATVVQHYIYKTNVCGDRVATCVDGDGNALVSSLNIWIQTGSYVLLAFSEIMASITGLEYTFTKAPKSMRSLVMALFLFMSAIASALGEAFVTLSTDPLLVLVLIGARGSVEGIELLPIFWWLCITGLIYRARVRSTPQFSFFGSSQKIIPGPDVHL</sequence>
<evidence type="ECO:0000256" key="3">
    <source>
        <dbReference type="ARBA" id="ARBA00022692"/>
    </source>
</evidence>
<evidence type="ECO:0000256" key="5">
    <source>
        <dbReference type="ARBA" id="ARBA00023136"/>
    </source>
</evidence>